<evidence type="ECO:0000256" key="10">
    <source>
        <dbReference type="ARBA" id="ARBA00048721"/>
    </source>
</evidence>
<gene>
    <name evidence="11" type="primary">nadD</name>
    <name evidence="13" type="ORF">ENS64_18600</name>
</gene>
<accession>A0A7C4QS03</accession>
<dbReference type="InterPro" id="IPR014729">
    <property type="entry name" value="Rossmann-like_a/b/a_fold"/>
</dbReference>
<comment type="function">
    <text evidence="1 11">Catalyzes the reversible adenylation of nicotinate mononucleotide (NaMN) to nicotinic acid adenine dinucleotide (NaAD).</text>
</comment>
<reference evidence="13" key="1">
    <citation type="journal article" date="2020" name="mSystems">
        <title>Genome- and Community-Level Interaction Insights into Carbon Utilization and Element Cycling Functions of Hydrothermarchaeota in Hydrothermal Sediment.</title>
        <authorList>
            <person name="Zhou Z."/>
            <person name="Liu Y."/>
            <person name="Xu W."/>
            <person name="Pan J."/>
            <person name="Luo Z.H."/>
            <person name="Li M."/>
        </authorList>
    </citation>
    <scope>NUCLEOTIDE SEQUENCE [LARGE SCALE GENOMIC DNA]</scope>
    <source>
        <strain evidence="13">SpSt-508</strain>
    </source>
</reference>
<evidence type="ECO:0000256" key="4">
    <source>
        <dbReference type="ARBA" id="ARBA00022642"/>
    </source>
</evidence>
<dbReference type="CDD" id="cd02165">
    <property type="entry name" value="NMNAT"/>
    <property type="match status" value="1"/>
</dbReference>
<dbReference type="GO" id="GO:0004515">
    <property type="term" value="F:nicotinate-nucleotide adenylyltransferase activity"/>
    <property type="evidence" value="ECO:0007669"/>
    <property type="project" value="UniProtKB-UniRule"/>
</dbReference>
<dbReference type="GO" id="GO:0009435">
    <property type="term" value="P:NAD+ biosynthetic process"/>
    <property type="evidence" value="ECO:0007669"/>
    <property type="project" value="UniProtKB-UniRule"/>
</dbReference>
<keyword evidence="6 11" id="KW-0548">Nucleotidyltransferase</keyword>
<evidence type="ECO:0000256" key="5">
    <source>
        <dbReference type="ARBA" id="ARBA00022679"/>
    </source>
</evidence>
<dbReference type="EMBL" id="DSVQ01000019">
    <property type="protein sequence ID" value="HGT41263.1"/>
    <property type="molecule type" value="Genomic_DNA"/>
</dbReference>
<dbReference type="AlphaFoldDB" id="A0A7C4QS03"/>
<evidence type="ECO:0000256" key="2">
    <source>
        <dbReference type="ARBA" id="ARBA00005019"/>
    </source>
</evidence>
<feature type="domain" description="Cytidyltransferase-like" evidence="12">
    <location>
        <begin position="5"/>
        <end position="169"/>
    </location>
</feature>
<proteinExistence type="inferred from homology"/>
<dbReference type="NCBIfam" id="TIGR00125">
    <property type="entry name" value="cyt_tran_rel"/>
    <property type="match status" value="1"/>
</dbReference>
<evidence type="ECO:0000256" key="3">
    <source>
        <dbReference type="ARBA" id="ARBA00009014"/>
    </source>
</evidence>
<keyword evidence="9 11" id="KW-0520">NAD</keyword>
<keyword evidence="8 11" id="KW-0067">ATP-binding</keyword>
<dbReference type="Gene3D" id="3.40.50.620">
    <property type="entry name" value="HUPs"/>
    <property type="match status" value="1"/>
</dbReference>
<dbReference type="EC" id="2.7.7.18" evidence="11"/>
<dbReference type="NCBIfam" id="NF000840">
    <property type="entry name" value="PRK00071.1-3"/>
    <property type="match status" value="1"/>
</dbReference>
<dbReference type="InterPro" id="IPR004821">
    <property type="entry name" value="Cyt_trans-like"/>
</dbReference>
<keyword evidence="5 11" id="KW-0808">Transferase</keyword>
<comment type="similarity">
    <text evidence="3 11">Belongs to the NadD family.</text>
</comment>
<evidence type="ECO:0000256" key="6">
    <source>
        <dbReference type="ARBA" id="ARBA00022695"/>
    </source>
</evidence>
<comment type="pathway">
    <text evidence="2 11">Cofactor biosynthesis; NAD(+) biosynthesis; deamido-NAD(+) from nicotinate D-ribonucleotide: step 1/1.</text>
</comment>
<dbReference type="Pfam" id="PF01467">
    <property type="entry name" value="CTP_transf_like"/>
    <property type="match status" value="1"/>
</dbReference>
<evidence type="ECO:0000313" key="13">
    <source>
        <dbReference type="EMBL" id="HGT41263.1"/>
    </source>
</evidence>
<name>A0A7C4QS03_9PLAN</name>
<evidence type="ECO:0000259" key="12">
    <source>
        <dbReference type="Pfam" id="PF01467"/>
    </source>
</evidence>
<dbReference type="SUPFAM" id="SSF52374">
    <property type="entry name" value="Nucleotidylyl transferase"/>
    <property type="match status" value="1"/>
</dbReference>
<dbReference type="PANTHER" id="PTHR39321:SF3">
    <property type="entry name" value="PHOSPHOPANTETHEINE ADENYLYLTRANSFERASE"/>
    <property type="match status" value="1"/>
</dbReference>
<dbReference type="NCBIfam" id="TIGR00482">
    <property type="entry name" value="nicotinate (nicotinamide) nucleotide adenylyltransferase"/>
    <property type="match status" value="1"/>
</dbReference>
<comment type="catalytic activity">
    <reaction evidence="10 11">
        <text>nicotinate beta-D-ribonucleotide + ATP + H(+) = deamido-NAD(+) + diphosphate</text>
        <dbReference type="Rhea" id="RHEA:22860"/>
        <dbReference type="ChEBI" id="CHEBI:15378"/>
        <dbReference type="ChEBI" id="CHEBI:30616"/>
        <dbReference type="ChEBI" id="CHEBI:33019"/>
        <dbReference type="ChEBI" id="CHEBI:57502"/>
        <dbReference type="ChEBI" id="CHEBI:58437"/>
        <dbReference type="EC" id="2.7.7.18"/>
    </reaction>
</comment>
<dbReference type="PANTHER" id="PTHR39321">
    <property type="entry name" value="NICOTINATE-NUCLEOTIDE ADENYLYLTRANSFERASE-RELATED"/>
    <property type="match status" value="1"/>
</dbReference>
<protein>
    <recommendedName>
        <fullName evidence="11">Probable nicotinate-nucleotide adenylyltransferase</fullName>
        <ecNumber evidence="11">2.7.7.18</ecNumber>
    </recommendedName>
    <alternativeName>
        <fullName evidence="11">Deamido-NAD(+) diphosphorylase</fullName>
    </alternativeName>
    <alternativeName>
        <fullName evidence="11">Deamido-NAD(+) pyrophosphorylase</fullName>
    </alternativeName>
    <alternativeName>
        <fullName evidence="11">Nicotinate mononucleotide adenylyltransferase</fullName>
        <shortName evidence="11">NaMN adenylyltransferase</shortName>
    </alternativeName>
</protein>
<dbReference type="HAMAP" id="MF_00244">
    <property type="entry name" value="NaMN_adenylyltr"/>
    <property type="match status" value="1"/>
</dbReference>
<comment type="caution">
    <text evidence="13">The sequence shown here is derived from an EMBL/GenBank/DDBJ whole genome shotgun (WGS) entry which is preliminary data.</text>
</comment>
<keyword evidence="4 11" id="KW-0662">Pyridine nucleotide biosynthesis</keyword>
<organism evidence="13">
    <name type="scientific">Schlesneria paludicola</name>
    <dbReference type="NCBI Taxonomy" id="360056"/>
    <lineage>
        <taxon>Bacteria</taxon>
        <taxon>Pseudomonadati</taxon>
        <taxon>Planctomycetota</taxon>
        <taxon>Planctomycetia</taxon>
        <taxon>Planctomycetales</taxon>
        <taxon>Planctomycetaceae</taxon>
        <taxon>Schlesneria</taxon>
    </lineage>
</organism>
<evidence type="ECO:0000256" key="9">
    <source>
        <dbReference type="ARBA" id="ARBA00023027"/>
    </source>
</evidence>
<evidence type="ECO:0000256" key="8">
    <source>
        <dbReference type="ARBA" id="ARBA00022840"/>
    </source>
</evidence>
<evidence type="ECO:0000256" key="7">
    <source>
        <dbReference type="ARBA" id="ARBA00022741"/>
    </source>
</evidence>
<keyword evidence="7 11" id="KW-0547">Nucleotide-binding</keyword>
<sequence>MRVGIFGGTFDPIHLAHLILAEQCREQLGLDEVWFVPAGEPPHKLAVPRTSGQHRRAMVEFAIAGHANFRLSDIELQRGGPTYTVDSLRALRQTFPEHDWWFLMGADSLRDFPTWRQPADIVSMSRIAVVNRGDMAELDTAAFVARFGDRLDVVTMPAVHLSASDIRRRVAEGRSIRFLVPRAVEVYIQQQGLYRTGT</sequence>
<dbReference type="UniPathway" id="UPA00253">
    <property type="reaction ID" value="UER00332"/>
</dbReference>
<evidence type="ECO:0000256" key="11">
    <source>
        <dbReference type="HAMAP-Rule" id="MF_00244"/>
    </source>
</evidence>
<dbReference type="GO" id="GO:0005524">
    <property type="term" value="F:ATP binding"/>
    <property type="evidence" value="ECO:0007669"/>
    <property type="project" value="UniProtKB-KW"/>
</dbReference>
<evidence type="ECO:0000256" key="1">
    <source>
        <dbReference type="ARBA" id="ARBA00002324"/>
    </source>
</evidence>
<dbReference type="InterPro" id="IPR005248">
    <property type="entry name" value="NadD/NMNAT"/>
</dbReference>